<dbReference type="CDD" id="cd03230">
    <property type="entry name" value="ABC_DR_subfamily_A"/>
    <property type="match status" value="1"/>
</dbReference>
<comment type="caution">
    <text evidence="4">The sequence shown here is derived from an EMBL/GenBank/DDBJ whole genome shotgun (WGS) entry which is preliminary data.</text>
</comment>
<dbReference type="GO" id="GO:0005524">
    <property type="term" value="F:ATP binding"/>
    <property type="evidence" value="ECO:0007669"/>
    <property type="project" value="UniProtKB-KW"/>
</dbReference>
<feature type="domain" description="ABC transporter" evidence="3">
    <location>
        <begin position="6"/>
        <end position="235"/>
    </location>
</feature>
<dbReference type="RefSeq" id="WP_194702033.1">
    <property type="nucleotide sequence ID" value="NZ_JADKNH010000006.1"/>
</dbReference>
<dbReference type="SMART" id="SM00382">
    <property type="entry name" value="AAA"/>
    <property type="match status" value="1"/>
</dbReference>
<dbReference type="InterPro" id="IPR003593">
    <property type="entry name" value="AAA+_ATPase"/>
</dbReference>
<dbReference type="SUPFAM" id="SSF52540">
    <property type="entry name" value="P-loop containing nucleoside triphosphate hydrolases"/>
    <property type="match status" value="1"/>
</dbReference>
<dbReference type="PANTHER" id="PTHR43038:SF3">
    <property type="entry name" value="ABC TRANSPORTER G FAMILY MEMBER 20 ISOFORM X1"/>
    <property type="match status" value="1"/>
</dbReference>
<dbReference type="EMBL" id="JADKNH010000006">
    <property type="protein sequence ID" value="MBF4693800.1"/>
    <property type="molecule type" value="Genomic_DNA"/>
</dbReference>
<proteinExistence type="predicted"/>
<keyword evidence="5" id="KW-1185">Reference proteome</keyword>
<dbReference type="PROSITE" id="PS00211">
    <property type="entry name" value="ABC_TRANSPORTER_1"/>
    <property type="match status" value="1"/>
</dbReference>
<evidence type="ECO:0000259" key="3">
    <source>
        <dbReference type="PROSITE" id="PS50893"/>
    </source>
</evidence>
<evidence type="ECO:0000256" key="1">
    <source>
        <dbReference type="ARBA" id="ARBA00022741"/>
    </source>
</evidence>
<gene>
    <name evidence="4" type="ORF">ISU02_11735</name>
</gene>
<name>A0ABR9ZTM3_9FIRM</name>
<dbReference type="Pfam" id="PF00005">
    <property type="entry name" value="ABC_tran"/>
    <property type="match status" value="1"/>
</dbReference>
<keyword evidence="1" id="KW-0547">Nucleotide-binding</keyword>
<reference evidence="4 5" key="1">
    <citation type="submission" date="2020-11" db="EMBL/GenBank/DDBJ databases">
        <title>Fusibacter basophilias sp. nov.</title>
        <authorList>
            <person name="Qiu D."/>
        </authorList>
    </citation>
    <scope>NUCLEOTIDE SEQUENCE [LARGE SCALE GENOMIC DNA]</scope>
    <source>
        <strain evidence="4 5">Q10-2</strain>
    </source>
</reference>
<keyword evidence="2 4" id="KW-0067">ATP-binding</keyword>
<protein>
    <submittedName>
        <fullName evidence="4">ABC transporter ATP-binding protein</fullName>
    </submittedName>
</protein>
<organism evidence="4 5">
    <name type="scientific">Fusibacter ferrireducens</name>
    <dbReference type="NCBI Taxonomy" id="2785058"/>
    <lineage>
        <taxon>Bacteria</taxon>
        <taxon>Bacillati</taxon>
        <taxon>Bacillota</taxon>
        <taxon>Clostridia</taxon>
        <taxon>Eubacteriales</taxon>
        <taxon>Eubacteriales Family XII. Incertae Sedis</taxon>
        <taxon>Fusibacter</taxon>
    </lineage>
</organism>
<evidence type="ECO:0000256" key="2">
    <source>
        <dbReference type="ARBA" id="ARBA00022840"/>
    </source>
</evidence>
<dbReference type="InterPro" id="IPR003439">
    <property type="entry name" value="ABC_transporter-like_ATP-bd"/>
</dbReference>
<accession>A0ABR9ZTM3</accession>
<dbReference type="PROSITE" id="PS50893">
    <property type="entry name" value="ABC_TRANSPORTER_2"/>
    <property type="match status" value="1"/>
</dbReference>
<dbReference type="Proteomes" id="UP000614200">
    <property type="component" value="Unassembled WGS sequence"/>
</dbReference>
<dbReference type="InterPro" id="IPR017871">
    <property type="entry name" value="ABC_transporter-like_CS"/>
</dbReference>
<dbReference type="InterPro" id="IPR027417">
    <property type="entry name" value="P-loop_NTPase"/>
</dbReference>
<dbReference type="PANTHER" id="PTHR43038">
    <property type="entry name" value="ATP-BINDING CASSETTE, SUB-FAMILY H, MEMBER 1"/>
    <property type="match status" value="1"/>
</dbReference>
<dbReference type="Gene3D" id="3.40.50.300">
    <property type="entry name" value="P-loop containing nucleotide triphosphate hydrolases"/>
    <property type="match status" value="1"/>
</dbReference>
<evidence type="ECO:0000313" key="5">
    <source>
        <dbReference type="Proteomes" id="UP000614200"/>
    </source>
</evidence>
<sequence length="267" mass="29878">MNEPIIILDKIQKDYGDLKAVKEVSLSIEKGEIYGLLGPNGAGKSTTIKMICGVIKPSGGTGRVLGYDVYKHSNLIKNGIGYMSQKFSLYEDLTVIENITFFANIYGLSKNEIKERIVQIVEMAGLNGREHQLTGHLSGGWKQRLALGCAIIHKPKLLILDEPTAGVDPVSRRLFWEMLFELSRQGITILVTTHYMDEAQSCDRVGFIFSGRKLIEGVPKALIKTHNANNLEDVFIELVEEVTHTSIKHSFDNLRFIKEKEAKDESI</sequence>
<evidence type="ECO:0000313" key="4">
    <source>
        <dbReference type="EMBL" id="MBF4693800.1"/>
    </source>
</evidence>